<protein>
    <recommendedName>
        <fullName evidence="11">ABC transmembrane type-1 domain-containing protein</fullName>
    </recommendedName>
</protein>
<keyword evidence="4 9" id="KW-0812">Transmembrane</keyword>
<evidence type="ECO:0000256" key="4">
    <source>
        <dbReference type="ARBA" id="ARBA00022692"/>
    </source>
</evidence>
<feature type="transmembrane region" description="Helical" evidence="9">
    <location>
        <begin position="210"/>
        <end position="230"/>
    </location>
</feature>
<evidence type="ECO:0000256" key="7">
    <source>
        <dbReference type="ARBA" id="ARBA00022989"/>
    </source>
</evidence>
<dbReference type="InterPro" id="IPR011527">
    <property type="entry name" value="ABC1_TM_dom"/>
</dbReference>
<dbReference type="CDD" id="cd18579">
    <property type="entry name" value="ABC_6TM_ABCC_D1"/>
    <property type="match status" value="1"/>
</dbReference>
<dbReference type="PROSITE" id="PS50929">
    <property type="entry name" value="ABC_TM1F"/>
    <property type="match status" value="1"/>
</dbReference>
<keyword evidence="8 9" id="KW-0472">Membrane</keyword>
<keyword evidence="7 9" id="KW-1133">Transmembrane helix</keyword>
<dbReference type="InterPro" id="IPR044746">
    <property type="entry name" value="ABCC_6TM_D1"/>
</dbReference>
<feature type="chain" id="PRO_5045710200" description="ABC transmembrane type-1 domain-containing protein" evidence="10">
    <location>
        <begin position="27"/>
        <end position="511"/>
    </location>
</feature>
<accession>A0ABQ6N947</accession>
<gene>
    <name evidence="12" type="ORF">TeGR_g8781</name>
</gene>
<keyword evidence="6" id="KW-0067">ATP-binding</keyword>
<dbReference type="PANTHER" id="PTHR24223">
    <property type="entry name" value="ATP-BINDING CASSETTE SUB-FAMILY C"/>
    <property type="match status" value="1"/>
</dbReference>
<dbReference type="Pfam" id="PF00664">
    <property type="entry name" value="ABC_membrane"/>
    <property type="match status" value="1"/>
</dbReference>
<comment type="subcellular location">
    <subcellularLocation>
        <location evidence="1">Membrane</location>
        <topology evidence="1">Multi-pass membrane protein</topology>
    </subcellularLocation>
</comment>
<evidence type="ECO:0000256" key="9">
    <source>
        <dbReference type="SAM" id="Phobius"/>
    </source>
</evidence>
<proteinExistence type="inferred from homology"/>
<dbReference type="InterPro" id="IPR036640">
    <property type="entry name" value="ABC1_TM_sf"/>
</dbReference>
<dbReference type="InterPro" id="IPR050173">
    <property type="entry name" value="ABC_transporter_C-like"/>
</dbReference>
<dbReference type="Gene3D" id="3.40.50.300">
    <property type="entry name" value="P-loop containing nucleotide triphosphate hydrolases"/>
    <property type="match status" value="1"/>
</dbReference>
<feature type="transmembrane region" description="Helical" evidence="9">
    <location>
        <begin position="302"/>
        <end position="322"/>
    </location>
</feature>
<evidence type="ECO:0000256" key="1">
    <source>
        <dbReference type="ARBA" id="ARBA00004141"/>
    </source>
</evidence>
<comment type="caution">
    <text evidence="12">The sequence shown here is derived from an EMBL/GenBank/DDBJ whole genome shotgun (WGS) entry which is preliminary data.</text>
</comment>
<evidence type="ECO:0000313" key="12">
    <source>
        <dbReference type="EMBL" id="GMI50721.1"/>
    </source>
</evidence>
<dbReference type="EMBL" id="BRYB01006513">
    <property type="protein sequence ID" value="GMI50721.1"/>
    <property type="molecule type" value="Genomic_DNA"/>
</dbReference>
<evidence type="ECO:0000256" key="10">
    <source>
        <dbReference type="SAM" id="SignalP"/>
    </source>
</evidence>
<sequence length="511" mass="57048">MTSSSWWSWLTWSWPYPLLELGSTRALVETDLPDLPPRIQSSALSNSFEDAWNIERSKSKKPSLHRALLRHYWVSGMWWMHWVVAAEEAFRVFQAFALSRLIEHFMTSSSSDSSAEGWMWATMILSGSVANLFMHHIYYFFTWLYGMQYKNGAISQIYKKSLKMKAGQDVTGHVMSLTSNDSDRFMLASIFIPYLFWGPVEMLVVGSYGVYRLGPAFLVGYSMVIPFVFFQHKLSDKFKTVRSAVAAITDKRVALLGQAIVGVRLMKMSGWENSFSERITGLRAEEVKATWGGRKLNGYNEALFFCCNVVISAVIFTCKLFMDGGELTPSDVFLTMTLVNIVQFTMTKFFALGIQGVSELNVSLARIEAFLLTPDYTPPPVAEHNPGKPSIVLSDLTTHWLDDTSTPPALDGLNLVVEQNSLTCVLGPVGSGKSALLLALLREFEVAKGSVDVNGSVAYAAQQPFILSATVQENILFGKAWDKDKYDEICAAVGLDVDFKRLLDGDMTMIG</sequence>
<dbReference type="InterPro" id="IPR003439">
    <property type="entry name" value="ABC_transporter-like_ATP-bd"/>
</dbReference>
<evidence type="ECO:0000256" key="8">
    <source>
        <dbReference type="ARBA" id="ARBA00023136"/>
    </source>
</evidence>
<evidence type="ECO:0000256" key="6">
    <source>
        <dbReference type="ARBA" id="ARBA00022840"/>
    </source>
</evidence>
<reference evidence="12 13" key="1">
    <citation type="journal article" date="2023" name="Commun. Biol.">
        <title>Genome analysis of Parmales, the sister group of diatoms, reveals the evolutionary specialization of diatoms from phago-mixotrophs to photoautotrophs.</title>
        <authorList>
            <person name="Ban H."/>
            <person name="Sato S."/>
            <person name="Yoshikawa S."/>
            <person name="Yamada K."/>
            <person name="Nakamura Y."/>
            <person name="Ichinomiya M."/>
            <person name="Sato N."/>
            <person name="Blanc-Mathieu R."/>
            <person name="Endo H."/>
            <person name="Kuwata A."/>
            <person name="Ogata H."/>
        </authorList>
    </citation>
    <scope>NUCLEOTIDE SEQUENCE [LARGE SCALE GENOMIC DNA]</scope>
</reference>
<dbReference type="InterPro" id="IPR027417">
    <property type="entry name" value="P-loop_NTPase"/>
</dbReference>
<dbReference type="Gene3D" id="1.20.1560.10">
    <property type="entry name" value="ABC transporter type 1, transmembrane domain"/>
    <property type="match status" value="1"/>
</dbReference>
<keyword evidence="13" id="KW-1185">Reference proteome</keyword>
<feature type="transmembrane region" description="Helical" evidence="9">
    <location>
        <begin position="334"/>
        <end position="354"/>
    </location>
</feature>
<dbReference type="SUPFAM" id="SSF52540">
    <property type="entry name" value="P-loop containing nucleoside triphosphate hydrolases"/>
    <property type="match status" value="1"/>
</dbReference>
<evidence type="ECO:0000256" key="2">
    <source>
        <dbReference type="ARBA" id="ARBA00009726"/>
    </source>
</evidence>
<dbReference type="SUPFAM" id="SSF90123">
    <property type="entry name" value="ABC transporter transmembrane region"/>
    <property type="match status" value="1"/>
</dbReference>
<keyword evidence="3" id="KW-0813">Transport</keyword>
<dbReference type="Proteomes" id="UP001165060">
    <property type="component" value="Unassembled WGS sequence"/>
</dbReference>
<evidence type="ECO:0000256" key="5">
    <source>
        <dbReference type="ARBA" id="ARBA00022741"/>
    </source>
</evidence>
<feature type="transmembrane region" description="Helical" evidence="9">
    <location>
        <begin position="185"/>
        <end position="204"/>
    </location>
</feature>
<dbReference type="Pfam" id="PF00005">
    <property type="entry name" value="ABC_tran"/>
    <property type="match status" value="1"/>
</dbReference>
<name>A0ABQ6N947_9STRA</name>
<feature type="transmembrane region" description="Helical" evidence="9">
    <location>
        <begin position="118"/>
        <end position="141"/>
    </location>
</feature>
<feature type="domain" description="ABC transmembrane type-1" evidence="11">
    <location>
        <begin position="89"/>
        <end position="358"/>
    </location>
</feature>
<evidence type="ECO:0000256" key="3">
    <source>
        <dbReference type="ARBA" id="ARBA00022448"/>
    </source>
</evidence>
<keyword evidence="10" id="KW-0732">Signal</keyword>
<comment type="similarity">
    <text evidence="2">Belongs to the ABC transporter superfamily. ABCC family. Conjugate transporter (TC 3.A.1.208) subfamily.</text>
</comment>
<feature type="non-terminal residue" evidence="12">
    <location>
        <position position="511"/>
    </location>
</feature>
<evidence type="ECO:0000259" key="11">
    <source>
        <dbReference type="PROSITE" id="PS50929"/>
    </source>
</evidence>
<dbReference type="PANTHER" id="PTHR24223:SF456">
    <property type="entry name" value="MULTIDRUG RESISTANCE-ASSOCIATED PROTEIN LETHAL(2)03659"/>
    <property type="match status" value="1"/>
</dbReference>
<keyword evidence="5" id="KW-0547">Nucleotide-binding</keyword>
<organism evidence="12 13">
    <name type="scientific">Tetraparma gracilis</name>
    <dbReference type="NCBI Taxonomy" id="2962635"/>
    <lineage>
        <taxon>Eukaryota</taxon>
        <taxon>Sar</taxon>
        <taxon>Stramenopiles</taxon>
        <taxon>Ochrophyta</taxon>
        <taxon>Bolidophyceae</taxon>
        <taxon>Parmales</taxon>
        <taxon>Triparmaceae</taxon>
        <taxon>Tetraparma</taxon>
    </lineage>
</organism>
<evidence type="ECO:0000313" key="13">
    <source>
        <dbReference type="Proteomes" id="UP001165060"/>
    </source>
</evidence>
<feature type="signal peptide" evidence="10">
    <location>
        <begin position="1"/>
        <end position="26"/>
    </location>
</feature>